<dbReference type="GO" id="GO:0016740">
    <property type="term" value="F:transferase activity"/>
    <property type="evidence" value="ECO:0007669"/>
    <property type="project" value="UniProtKB-KW"/>
</dbReference>
<evidence type="ECO:0000313" key="9">
    <source>
        <dbReference type="Proteomes" id="UP000256388"/>
    </source>
</evidence>
<comment type="caution">
    <text evidence="8">The sequence shown here is derived from an EMBL/GenBank/DDBJ whole genome shotgun (WGS) entry which is preliminary data.</text>
</comment>
<dbReference type="PIRSF" id="PIRSF000699">
    <property type="entry name" value="PTS_IILac_III"/>
    <property type="match status" value="1"/>
</dbReference>
<dbReference type="GO" id="GO:0009401">
    <property type="term" value="P:phosphoenolpyruvate-dependent sugar phosphotransferase system"/>
    <property type="evidence" value="ECO:0007669"/>
    <property type="project" value="UniProtKB-KW"/>
</dbReference>
<dbReference type="GO" id="GO:0046872">
    <property type="term" value="F:metal ion binding"/>
    <property type="evidence" value="ECO:0007669"/>
    <property type="project" value="UniProtKB-KW"/>
</dbReference>
<evidence type="ECO:0000256" key="4">
    <source>
        <dbReference type="ARBA" id="ARBA00022683"/>
    </source>
</evidence>
<dbReference type="Pfam" id="PF02255">
    <property type="entry name" value="PTS_IIA"/>
    <property type="match status" value="1"/>
</dbReference>
<evidence type="ECO:0000256" key="7">
    <source>
        <dbReference type="PROSITE-ProRule" id="PRU00418"/>
    </source>
</evidence>
<protein>
    <submittedName>
        <fullName evidence="8">PTS system cellobiose-specific IIA component</fullName>
    </submittedName>
</protein>
<evidence type="ECO:0000256" key="5">
    <source>
        <dbReference type="PIRSR" id="PIRSR000699-1"/>
    </source>
</evidence>
<dbReference type="EMBL" id="QUMS01000002">
    <property type="protein sequence ID" value="REG08602.1"/>
    <property type="molecule type" value="Genomic_DNA"/>
</dbReference>
<evidence type="ECO:0000256" key="2">
    <source>
        <dbReference type="ARBA" id="ARBA00022597"/>
    </source>
</evidence>
<dbReference type="InterPro" id="IPR003188">
    <property type="entry name" value="PTS_IIA_lac/cel"/>
</dbReference>
<keyword evidence="1" id="KW-0813">Transport</keyword>
<keyword evidence="9" id="KW-1185">Reference proteome</keyword>
<dbReference type="PANTHER" id="PTHR34382">
    <property type="entry name" value="PTS SYSTEM N,N'-DIACETYLCHITOBIOSE-SPECIFIC EIIA COMPONENT"/>
    <property type="match status" value="1"/>
</dbReference>
<name>A0A347ZNW8_9CHLR</name>
<evidence type="ECO:0000256" key="3">
    <source>
        <dbReference type="ARBA" id="ARBA00022679"/>
    </source>
</evidence>
<dbReference type="RefSeq" id="WP_116225253.1">
    <property type="nucleotide sequence ID" value="NZ_AP018437.1"/>
</dbReference>
<keyword evidence="3" id="KW-0808">Transferase</keyword>
<keyword evidence="4" id="KW-0598">Phosphotransferase system</keyword>
<dbReference type="Gene3D" id="1.20.58.80">
    <property type="entry name" value="Phosphotransferase system, lactose/cellobiose-type IIA subunit"/>
    <property type="match status" value="1"/>
</dbReference>
<keyword evidence="2" id="KW-0762">Sugar transport</keyword>
<dbReference type="PROSITE" id="PS51095">
    <property type="entry name" value="PTS_EIIA_TYPE_3"/>
    <property type="match status" value="1"/>
</dbReference>
<dbReference type="Proteomes" id="UP000256388">
    <property type="component" value="Unassembled WGS sequence"/>
</dbReference>
<evidence type="ECO:0000313" key="8">
    <source>
        <dbReference type="EMBL" id="REG08602.1"/>
    </source>
</evidence>
<dbReference type="AlphaFoldDB" id="A0A347ZNW8"/>
<evidence type="ECO:0000256" key="6">
    <source>
        <dbReference type="PIRSR" id="PIRSR000699-2"/>
    </source>
</evidence>
<reference evidence="8 9" key="1">
    <citation type="submission" date="2018-08" db="EMBL/GenBank/DDBJ databases">
        <title>Genomic Encyclopedia of Type Strains, Phase IV (KMG-IV): sequencing the most valuable type-strain genomes for metagenomic binning, comparative biology and taxonomic classification.</title>
        <authorList>
            <person name="Goeker M."/>
        </authorList>
    </citation>
    <scope>NUCLEOTIDE SEQUENCE [LARGE SCALE GENOMIC DNA]</scope>
    <source>
        <strain evidence="8 9">DSM 23923</strain>
    </source>
</reference>
<dbReference type="PANTHER" id="PTHR34382:SF7">
    <property type="entry name" value="PTS SYSTEM N,N'-DIACETYLCHITOBIOSE-SPECIFIC EIIA COMPONENT"/>
    <property type="match status" value="1"/>
</dbReference>
<feature type="modified residue" description="Phosphohistidine; by HPr" evidence="7">
    <location>
        <position position="79"/>
    </location>
</feature>
<feature type="binding site" evidence="6">
    <location>
        <position position="82"/>
    </location>
    <ligand>
        <name>Mg(2+)</name>
        <dbReference type="ChEBI" id="CHEBI:18420"/>
        <note>ligand shared between all trimeric partners</note>
    </ligand>
</feature>
<evidence type="ECO:0000256" key="1">
    <source>
        <dbReference type="ARBA" id="ARBA00022448"/>
    </source>
</evidence>
<organism evidence="8 9">
    <name type="scientific">Pelolinea submarina</name>
    <dbReference type="NCBI Taxonomy" id="913107"/>
    <lineage>
        <taxon>Bacteria</taxon>
        <taxon>Bacillati</taxon>
        <taxon>Chloroflexota</taxon>
        <taxon>Anaerolineae</taxon>
        <taxon>Anaerolineales</taxon>
        <taxon>Anaerolineaceae</taxon>
        <taxon>Pelolinea</taxon>
    </lineage>
</organism>
<feature type="active site" description="Tele-phosphohistidine intermediate" evidence="5">
    <location>
        <position position="79"/>
    </location>
</feature>
<proteinExistence type="predicted"/>
<dbReference type="OrthoDB" id="350602at2"/>
<sequence length="121" mass="13941">MTDFNEWEQTLFQLILHAGSARSFAKEAAEYAENYQWEDAEKSLQQANDEQTQAHKINTSIITKAARGEDVPFSVLLVHSLDLLMLAWAEIDNTEQVIRMNKRIETLEKEVAKCQNQQSKK</sequence>
<dbReference type="InterPro" id="IPR036542">
    <property type="entry name" value="PTS_IIA_lac/cel_sf"/>
</dbReference>
<dbReference type="SUPFAM" id="SSF46973">
    <property type="entry name" value="Enzyme IIa from lactose specific PTS, IIa-lac"/>
    <property type="match status" value="1"/>
</dbReference>
<keyword evidence="6" id="KW-0479">Metal-binding</keyword>
<accession>A0A347ZNW8</accession>
<keyword evidence="6" id="KW-0460">Magnesium</keyword>
<gene>
    <name evidence="8" type="ORF">DFR64_1974</name>
</gene>
<comment type="cofactor">
    <cofactor evidence="6">
        <name>Mg(2+)</name>
        <dbReference type="ChEBI" id="CHEBI:18420"/>
    </cofactor>
    <text evidence="6">Binds 1 Mg(2+) ion per trimer.</text>
</comment>